<gene>
    <name evidence="10" type="primary">dxs</name>
    <name evidence="12" type="ORF">JOF56_006825</name>
</gene>
<keyword evidence="4 10" id="KW-0808">Transferase</keyword>
<feature type="binding site" evidence="10">
    <location>
        <begin position="114"/>
        <end position="116"/>
    </location>
    <ligand>
        <name>thiamine diphosphate</name>
        <dbReference type="ChEBI" id="CHEBI:58937"/>
    </ligand>
</feature>
<evidence type="ECO:0000259" key="11">
    <source>
        <dbReference type="SMART" id="SM00861"/>
    </source>
</evidence>
<dbReference type="SMART" id="SM00861">
    <property type="entry name" value="Transket_pyr"/>
    <property type="match status" value="1"/>
</dbReference>
<dbReference type="InterPro" id="IPR005477">
    <property type="entry name" value="Dxylulose-5-P_synthase"/>
</dbReference>
<keyword evidence="9 10" id="KW-0414">Isoprene biosynthesis</keyword>
<feature type="binding site" evidence="10">
    <location>
        <position position="176"/>
    </location>
    <ligand>
        <name>Mg(2+)</name>
        <dbReference type="ChEBI" id="CHEBI:18420"/>
    </ligand>
</feature>
<dbReference type="RefSeq" id="WP_209643503.1">
    <property type="nucleotide sequence ID" value="NZ_JAGINW010000001.1"/>
</dbReference>
<evidence type="ECO:0000256" key="3">
    <source>
        <dbReference type="ARBA" id="ARBA00011738"/>
    </source>
</evidence>
<dbReference type="NCBIfam" id="NF003933">
    <property type="entry name" value="PRK05444.2-2"/>
    <property type="match status" value="1"/>
</dbReference>
<organism evidence="12 13">
    <name type="scientific">Kibdelosporangium banguiense</name>
    <dbReference type="NCBI Taxonomy" id="1365924"/>
    <lineage>
        <taxon>Bacteria</taxon>
        <taxon>Bacillati</taxon>
        <taxon>Actinomycetota</taxon>
        <taxon>Actinomycetes</taxon>
        <taxon>Pseudonocardiales</taxon>
        <taxon>Pseudonocardiaceae</taxon>
        <taxon>Kibdelosporangium</taxon>
    </lineage>
</organism>
<comment type="catalytic activity">
    <reaction evidence="10">
        <text>D-glyceraldehyde 3-phosphate + pyruvate + H(+) = 1-deoxy-D-xylulose 5-phosphate + CO2</text>
        <dbReference type="Rhea" id="RHEA:12605"/>
        <dbReference type="ChEBI" id="CHEBI:15361"/>
        <dbReference type="ChEBI" id="CHEBI:15378"/>
        <dbReference type="ChEBI" id="CHEBI:16526"/>
        <dbReference type="ChEBI" id="CHEBI:57792"/>
        <dbReference type="ChEBI" id="CHEBI:59776"/>
        <dbReference type="EC" id="2.2.1.7"/>
    </reaction>
</comment>
<evidence type="ECO:0000256" key="6">
    <source>
        <dbReference type="ARBA" id="ARBA00022842"/>
    </source>
</evidence>
<evidence type="ECO:0000256" key="5">
    <source>
        <dbReference type="ARBA" id="ARBA00022723"/>
    </source>
</evidence>
<dbReference type="Pfam" id="PF02780">
    <property type="entry name" value="Transketolase_C"/>
    <property type="match status" value="1"/>
</dbReference>
<dbReference type="Proteomes" id="UP001519332">
    <property type="component" value="Unassembled WGS sequence"/>
</dbReference>
<dbReference type="CDD" id="cd07033">
    <property type="entry name" value="TPP_PYR_DXS_TK_like"/>
    <property type="match status" value="1"/>
</dbReference>
<evidence type="ECO:0000313" key="12">
    <source>
        <dbReference type="EMBL" id="MBP2326440.1"/>
    </source>
</evidence>
<evidence type="ECO:0000256" key="7">
    <source>
        <dbReference type="ARBA" id="ARBA00022977"/>
    </source>
</evidence>
<dbReference type="InterPro" id="IPR005475">
    <property type="entry name" value="Transketolase-like_Pyr-bd"/>
</dbReference>
<dbReference type="HAMAP" id="MF_00315">
    <property type="entry name" value="DXP_synth"/>
    <property type="match status" value="1"/>
</dbReference>
<dbReference type="Gene3D" id="3.40.50.920">
    <property type="match status" value="1"/>
</dbReference>
<feature type="binding site" evidence="10">
    <location>
        <position position="333"/>
    </location>
    <ligand>
        <name>thiamine diphosphate</name>
        <dbReference type="ChEBI" id="CHEBI:58937"/>
    </ligand>
</feature>
<dbReference type="EMBL" id="JAGINW010000001">
    <property type="protein sequence ID" value="MBP2326440.1"/>
    <property type="molecule type" value="Genomic_DNA"/>
</dbReference>
<dbReference type="GO" id="GO:0008661">
    <property type="term" value="F:1-deoxy-D-xylulose-5-phosphate synthase activity"/>
    <property type="evidence" value="ECO:0007669"/>
    <property type="project" value="UniProtKB-EC"/>
</dbReference>
<feature type="binding site" evidence="10">
    <location>
        <position position="146"/>
    </location>
    <ligand>
        <name>Mg(2+)</name>
        <dbReference type="ChEBI" id="CHEBI:18420"/>
    </ligand>
</feature>
<feature type="binding site" evidence="10">
    <location>
        <position position="253"/>
    </location>
    <ligand>
        <name>thiamine diphosphate</name>
        <dbReference type="ChEBI" id="CHEBI:58937"/>
    </ligand>
</feature>
<dbReference type="PROSITE" id="PS00802">
    <property type="entry name" value="TRANSKETOLASE_2"/>
    <property type="match status" value="1"/>
</dbReference>
<feature type="binding site" evidence="10">
    <location>
        <begin position="147"/>
        <end position="148"/>
    </location>
    <ligand>
        <name>thiamine diphosphate</name>
        <dbReference type="ChEBI" id="CHEBI:58937"/>
    </ligand>
</feature>
<keyword evidence="8 10" id="KW-0786">Thiamine pyrophosphate</keyword>
<evidence type="ECO:0000256" key="8">
    <source>
        <dbReference type="ARBA" id="ARBA00023052"/>
    </source>
</evidence>
<dbReference type="SUPFAM" id="SSF52922">
    <property type="entry name" value="TK C-terminal domain-like"/>
    <property type="match status" value="1"/>
</dbReference>
<feature type="domain" description="Transketolase-like pyrimidine-binding" evidence="11">
    <location>
        <begin position="282"/>
        <end position="446"/>
    </location>
</feature>
<comment type="cofactor">
    <cofactor evidence="10">
        <name>thiamine diphosphate</name>
        <dbReference type="ChEBI" id="CHEBI:58937"/>
    </cofactor>
    <text evidence="10">Binds 1 thiamine pyrophosphate per subunit.</text>
</comment>
<evidence type="ECO:0000256" key="2">
    <source>
        <dbReference type="ARBA" id="ARBA00011081"/>
    </source>
</evidence>
<keyword evidence="13" id="KW-1185">Reference proteome</keyword>
<comment type="function">
    <text evidence="10">Catalyzes the acyloin condensation reaction between C atoms 2 and 3 of pyruvate and glyceraldehyde 3-phosphate to yield 1-deoxy-D-xylulose-5-phosphate (DXP).</text>
</comment>
<name>A0ABS4TPW0_9PSEU</name>
<dbReference type="PANTHER" id="PTHR43322">
    <property type="entry name" value="1-D-DEOXYXYLULOSE 5-PHOSPHATE SYNTHASE-RELATED"/>
    <property type="match status" value="1"/>
</dbReference>
<proteinExistence type="inferred from homology"/>
<comment type="caution">
    <text evidence="12">The sequence shown here is derived from an EMBL/GenBank/DDBJ whole genome shotgun (WGS) entry which is preliminary data.</text>
</comment>
<comment type="similarity">
    <text evidence="2 10">Belongs to the transketolase family. DXPS subfamily.</text>
</comment>
<feature type="binding site" evidence="10">
    <location>
        <position position="73"/>
    </location>
    <ligand>
        <name>thiamine diphosphate</name>
        <dbReference type="ChEBI" id="CHEBI:58937"/>
    </ligand>
</feature>
<evidence type="ECO:0000313" key="13">
    <source>
        <dbReference type="Proteomes" id="UP001519332"/>
    </source>
</evidence>
<protein>
    <recommendedName>
        <fullName evidence="10">1-deoxy-D-xylulose-5-phosphate synthase</fullName>
        <ecNumber evidence="10">2.2.1.7</ecNumber>
    </recommendedName>
    <alternativeName>
        <fullName evidence="10">1-deoxyxylulose-5-phosphate synthase</fullName>
        <shortName evidence="10">DXP synthase</shortName>
        <shortName evidence="10">DXPS</shortName>
    </alternativeName>
</protein>
<dbReference type="InterPro" id="IPR009014">
    <property type="entry name" value="Transketo_C/PFOR_II"/>
</dbReference>
<dbReference type="SUPFAM" id="SSF52518">
    <property type="entry name" value="Thiamin diphosphate-binding fold (THDP-binding)"/>
    <property type="match status" value="2"/>
</dbReference>
<feature type="binding site" evidence="10">
    <location>
        <position position="176"/>
    </location>
    <ligand>
        <name>thiamine diphosphate</name>
        <dbReference type="ChEBI" id="CHEBI:58937"/>
    </ligand>
</feature>
<dbReference type="PANTHER" id="PTHR43322:SF5">
    <property type="entry name" value="1-DEOXY-D-XYLULOSE-5-PHOSPHATE SYNTHASE, CHLOROPLASTIC"/>
    <property type="match status" value="1"/>
</dbReference>
<comment type="subunit">
    <text evidence="3 10">Homodimer.</text>
</comment>
<evidence type="ECO:0000256" key="10">
    <source>
        <dbReference type="HAMAP-Rule" id="MF_00315"/>
    </source>
</evidence>
<dbReference type="InterPro" id="IPR029061">
    <property type="entry name" value="THDP-binding"/>
</dbReference>
<comment type="pathway">
    <text evidence="1 10">Metabolic intermediate biosynthesis; 1-deoxy-D-xylulose 5-phosphate biosynthesis; 1-deoxy-D-xylulose 5-phosphate from D-glyceraldehyde 3-phosphate and pyruvate: step 1/1.</text>
</comment>
<keyword evidence="7 10" id="KW-0784">Thiamine biosynthesis</keyword>
<reference evidence="12 13" key="1">
    <citation type="submission" date="2021-03" db="EMBL/GenBank/DDBJ databases">
        <title>Sequencing the genomes of 1000 actinobacteria strains.</title>
        <authorList>
            <person name="Klenk H.-P."/>
        </authorList>
    </citation>
    <scope>NUCLEOTIDE SEQUENCE [LARGE SCALE GENOMIC DNA]</scope>
    <source>
        <strain evidence="12 13">DSM 46670</strain>
    </source>
</reference>
<dbReference type="Pfam" id="PF13292">
    <property type="entry name" value="DXP_synthase_N"/>
    <property type="match status" value="2"/>
</dbReference>
<keyword evidence="6 10" id="KW-0460">Magnesium</keyword>
<accession>A0ABS4TPW0</accession>
<evidence type="ECO:0000256" key="1">
    <source>
        <dbReference type="ARBA" id="ARBA00004980"/>
    </source>
</evidence>
<dbReference type="Pfam" id="PF02779">
    <property type="entry name" value="Transket_pyr"/>
    <property type="match status" value="1"/>
</dbReference>
<dbReference type="EC" id="2.2.1.7" evidence="10"/>
<sequence length="605" mass="64479">MTLLKSVERPADLRRFDRAGLDLLAAEIRQVLVGTVCRTGGHLGPNLGVVELTIALHRVFTSPVDPIVWDIGHQAYVHKLLTGRQDEFAWLRQASGLSGYPSRGESGHDVMENSHASTGLAYVDGLARAFELRGEQHRVPVVVIGDGALTGGMAWEALNNIGAARTRPMVIVVNDNGRSYAPTVGGLAEHFAKLRRHLGGGSIFTELGLDYLGPVDGHDVTELQDVLEQARDLARVRRRAVMVHCLTVKGKGYSYAESDEADCMHAIGVLDPKTGAAAARAATWTDVFGTEIARLAADRDDLVGITAAMLRPVGFAELAEAFPGRVVDVGMAEQHAVTMAAGLAIGGMHPVVAVYATFFNRAFDQALMDVALHRLPVTFVLDRAGVTGEDGPSHHGMWDLTLMNLIPGMRVAAPRDAATLRAELTEAVNDHSGPTALRFPKSAIGSDLSAVRRIEGMDVLAEGQHPDVLVVSVGAMAESCLRAADMLAEHRIGATVVDPRWVLPINPALAGLAAMHRLVVIVEDSNRAGGVGTAVTQFLRDHHLTTPVLGIGLPPRFQPAGKRKDLLAEAGLDAAGLASRIMSALAGDNVMALRRNRDAEVRVTA</sequence>
<evidence type="ECO:0000256" key="4">
    <source>
        <dbReference type="ARBA" id="ARBA00022679"/>
    </source>
</evidence>
<evidence type="ECO:0000256" key="9">
    <source>
        <dbReference type="ARBA" id="ARBA00023229"/>
    </source>
</evidence>
<keyword evidence="5 10" id="KW-0479">Metal-binding</keyword>
<dbReference type="Gene3D" id="3.40.50.970">
    <property type="match status" value="2"/>
</dbReference>
<dbReference type="InterPro" id="IPR033248">
    <property type="entry name" value="Transketolase_C"/>
</dbReference>
<comment type="cofactor">
    <cofactor evidence="10">
        <name>Mg(2+)</name>
        <dbReference type="ChEBI" id="CHEBI:18420"/>
    </cofactor>
    <text evidence="10">Binds 1 Mg(2+) ion per subunit.</text>
</comment>
<dbReference type="InterPro" id="IPR020826">
    <property type="entry name" value="Transketolase_BS"/>
</dbReference>
<dbReference type="CDD" id="cd02007">
    <property type="entry name" value="TPP_DXS"/>
    <property type="match status" value="1"/>
</dbReference>